<dbReference type="OrthoDB" id="422698at2"/>
<dbReference type="PROSITE" id="PS51257">
    <property type="entry name" value="PROKAR_LIPOPROTEIN"/>
    <property type="match status" value="1"/>
</dbReference>
<keyword evidence="4" id="KW-1185">Reference proteome</keyword>
<name>A0A4U8Q8M9_9FIRM</name>
<accession>A0A4U8Q8M9</accession>
<evidence type="ECO:0000313" key="4">
    <source>
        <dbReference type="Proteomes" id="UP000306509"/>
    </source>
</evidence>
<feature type="signal peptide" evidence="1">
    <location>
        <begin position="1"/>
        <end position="20"/>
    </location>
</feature>
<reference evidence="3 4" key="1">
    <citation type="journal article" date="2019" name="Anaerobe">
        <title>Detection of Robinsoniella peoriensis in multiple bone samples of a trauma patient.</title>
        <authorList>
            <person name="Schrottner P."/>
            <person name="Hartwich K."/>
            <person name="Bunk B."/>
            <person name="Schober I."/>
            <person name="Helbig S."/>
            <person name="Rudolph W.W."/>
            <person name="Gunzer F."/>
        </authorList>
    </citation>
    <scope>NUCLEOTIDE SEQUENCE [LARGE SCALE GENOMIC DNA]</scope>
    <source>
        <strain evidence="3 4">DSM 106044</strain>
    </source>
</reference>
<feature type="domain" description="PrcB C-terminal" evidence="2">
    <location>
        <begin position="73"/>
        <end position="130"/>
    </location>
</feature>
<dbReference type="Proteomes" id="UP000306509">
    <property type="component" value="Unassembled WGS sequence"/>
</dbReference>
<protein>
    <recommendedName>
        <fullName evidence="2">PrcB C-terminal domain-containing protein</fullName>
    </recommendedName>
</protein>
<dbReference type="EMBL" id="QGQD01000054">
    <property type="protein sequence ID" value="TLD00523.1"/>
    <property type="molecule type" value="Genomic_DNA"/>
</dbReference>
<evidence type="ECO:0000259" key="2">
    <source>
        <dbReference type="Pfam" id="PF14343"/>
    </source>
</evidence>
<organism evidence="3 4">
    <name type="scientific">Robinsoniella peoriensis</name>
    <dbReference type="NCBI Taxonomy" id="180332"/>
    <lineage>
        <taxon>Bacteria</taxon>
        <taxon>Bacillati</taxon>
        <taxon>Bacillota</taxon>
        <taxon>Clostridia</taxon>
        <taxon>Lachnospirales</taxon>
        <taxon>Lachnospiraceae</taxon>
        <taxon>Robinsoniella</taxon>
    </lineage>
</organism>
<dbReference type="Pfam" id="PF14343">
    <property type="entry name" value="PrcB_C"/>
    <property type="match status" value="1"/>
</dbReference>
<keyword evidence="1" id="KW-0732">Signal</keyword>
<dbReference type="InterPro" id="IPR025748">
    <property type="entry name" value="PrcB_C_dom"/>
</dbReference>
<sequence length="139" mass="15646" precursor="true">MKKVISITISICFLLTLCLAGGCGTQDDSDKGKIKDLEFTVVTPEEMPEELAQTIEENKKTEIKMTYQSDKYLYMIRGYGEQKTGGYSIQVDKCYLTKDGIMVHTSLIGPSHEKTIQQEPSFPFVVIKIPFMEGSVTFE</sequence>
<gene>
    <name evidence="3" type="ORF">DSM106044_02656</name>
</gene>
<evidence type="ECO:0000313" key="3">
    <source>
        <dbReference type="EMBL" id="TLD00523.1"/>
    </source>
</evidence>
<evidence type="ECO:0000256" key="1">
    <source>
        <dbReference type="SAM" id="SignalP"/>
    </source>
</evidence>
<feature type="chain" id="PRO_5038699315" description="PrcB C-terminal domain-containing protein" evidence="1">
    <location>
        <begin position="21"/>
        <end position="139"/>
    </location>
</feature>
<proteinExistence type="predicted"/>
<dbReference type="AlphaFoldDB" id="A0A4U8Q8M9"/>
<dbReference type="RefSeq" id="WP_027293090.1">
    <property type="nucleotide sequence ID" value="NZ_CABMJZ010000027.1"/>
</dbReference>
<dbReference type="STRING" id="180332.GCA_000797495_01377"/>
<comment type="caution">
    <text evidence="3">The sequence shown here is derived from an EMBL/GenBank/DDBJ whole genome shotgun (WGS) entry which is preliminary data.</text>
</comment>